<dbReference type="EMBL" id="ALNZ01000021">
    <property type="protein sequence ID" value="EKV57446.1"/>
    <property type="molecule type" value="Genomic_DNA"/>
</dbReference>
<feature type="transmembrane region" description="Helical" evidence="1">
    <location>
        <begin position="41"/>
        <end position="67"/>
    </location>
</feature>
<dbReference type="InterPro" id="IPR009825">
    <property type="entry name" value="ECF_substrate-spec-like"/>
</dbReference>
<dbReference type="RefSeq" id="WP_008722946.1">
    <property type="nucleotide sequence ID" value="NZ_JH994110.1"/>
</dbReference>
<evidence type="ECO:0008006" key="4">
    <source>
        <dbReference type="Google" id="ProtNLM"/>
    </source>
</evidence>
<feature type="transmembrane region" description="Helical" evidence="1">
    <location>
        <begin position="6"/>
        <end position="29"/>
    </location>
</feature>
<keyword evidence="1" id="KW-1133">Transmembrane helix</keyword>
<accession>A0A2U4EWL6</accession>
<comment type="caution">
    <text evidence="2">The sequence shown here is derived from an EMBL/GenBank/DDBJ whole genome shotgun (WGS) entry which is preliminary data.</text>
</comment>
<dbReference type="Gene3D" id="1.10.1760.20">
    <property type="match status" value="1"/>
</dbReference>
<dbReference type="GeneID" id="66487411"/>
<keyword evidence="1" id="KW-0472">Membrane</keyword>
<evidence type="ECO:0000313" key="3">
    <source>
        <dbReference type="Proteomes" id="UP000011663"/>
    </source>
</evidence>
<sequence>MNNDLKYNILIAFIAIVINFALTFIVLLFKIPFLFLDSVGTILSAVLLGPIYGAIVGILTNIIISLFINYSHLNFAVINALIGIIIGLIARKINFNIIPAIISGIIIGIISSLIGTPISVVLSDGFTGAKIDSFIKILNENGVDIFHASFIIRLLTNIFDKILSCIIVYIAIKKIILFQKNECINDSNNDRNDDNSNKN</sequence>
<dbReference type="OrthoDB" id="9766854at2"/>
<dbReference type="STRING" id="1289135.A966_04836"/>
<dbReference type="Proteomes" id="UP000011663">
    <property type="component" value="Unassembled WGS sequence"/>
</dbReference>
<dbReference type="AlphaFoldDB" id="A0A2U4EWL6"/>
<dbReference type="Pfam" id="PF07155">
    <property type="entry name" value="ECF-ribofla_trS"/>
    <property type="match status" value="1"/>
</dbReference>
<feature type="transmembrane region" description="Helical" evidence="1">
    <location>
        <begin position="97"/>
        <end position="118"/>
    </location>
</feature>
<feature type="transmembrane region" description="Helical" evidence="1">
    <location>
        <begin position="73"/>
        <end position="90"/>
    </location>
</feature>
<organism evidence="2 3">
    <name type="scientific">Brachyspira hampsonii 30446</name>
    <dbReference type="NCBI Taxonomy" id="1289135"/>
    <lineage>
        <taxon>Bacteria</taxon>
        <taxon>Pseudomonadati</taxon>
        <taxon>Spirochaetota</taxon>
        <taxon>Spirochaetia</taxon>
        <taxon>Brachyspirales</taxon>
        <taxon>Brachyspiraceae</taxon>
        <taxon>Brachyspira</taxon>
    </lineage>
</organism>
<keyword evidence="1" id="KW-0812">Transmembrane</keyword>
<proteinExistence type="predicted"/>
<evidence type="ECO:0000256" key="1">
    <source>
        <dbReference type="SAM" id="Phobius"/>
    </source>
</evidence>
<dbReference type="GO" id="GO:0016020">
    <property type="term" value="C:membrane"/>
    <property type="evidence" value="ECO:0007669"/>
    <property type="project" value="InterPro"/>
</dbReference>
<name>A0A2U4EWL6_9SPIR</name>
<gene>
    <name evidence="2" type="ORF">A966_04836</name>
</gene>
<feature type="transmembrane region" description="Helical" evidence="1">
    <location>
        <begin position="150"/>
        <end position="172"/>
    </location>
</feature>
<reference evidence="2 3" key="1">
    <citation type="submission" date="2012-07" db="EMBL/GenBank/DDBJ databases">
        <title>Genome sequence of Brachyspira sp. 30446, isolated from a pig with mucohaemorrhagic colitis.</title>
        <authorList>
            <person name="Rubin J.E."/>
            <person name="Fernando C."/>
            <person name="Harding J.C.S."/>
            <person name="Hill J.E."/>
        </authorList>
    </citation>
    <scope>NUCLEOTIDE SEQUENCE [LARGE SCALE GENOMIC DNA]</scope>
    <source>
        <strain evidence="2 3">30446</strain>
    </source>
</reference>
<evidence type="ECO:0000313" key="2">
    <source>
        <dbReference type="EMBL" id="EKV57446.1"/>
    </source>
</evidence>
<protein>
    <recommendedName>
        <fullName evidence="4">ECF transporter S component</fullName>
    </recommendedName>
</protein>